<proteinExistence type="predicted"/>
<dbReference type="OrthoDB" id="55264at2759"/>
<dbReference type="AlphaFoldDB" id="A0A9N8H652"/>
<keyword evidence="3" id="KW-1185">Reference proteome</keyword>
<feature type="region of interest" description="Disordered" evidence="1">
    <location>
        <begin position="1"/>
        <end position="173"/>
    </location>
</feature>
<dbReference type="EMBL" id="CAICTM010000160">
    <property type="protein sequence ID" value="CAB9503288.1"/>
    <property type="molecule type" value="Genomic_DNA"/>
</dbReference>
<accession>A0A9N8H652</accession>
<gene>
    <name evidence="2" type="ORF">SEMRO_161_G072530.1</name>
</gene>
<feature type="compositionally biased region" description="Basic and acidic residues" evidence="1">
    <location>
        <begin position="83"/>
        <end position="97"/>
    </location>
</feature>
<evidence type="ECO:0000256" key="1">
    <source>
        <dbReference type="SAM" id="MobiDB-lite"/>
    </source>
</evidence>
<name>A0A9N8H652_9STRA</name>
<protein>
    <submittedName>
        <fullName evidence="2">Uncharacterized protein</fullName>
    </submittedName>
</protein>
<organism evidence="2 3">
    <name type="scientific">Seminavis robusta</name>
    <dbReference type="NCBI Taxonomy" id="568900"/>
    <lineage>
        <taxon>Eukaryota</taxon>
        <taxon>Sar</taxon>
        <taxon>Stramenopiles</taxon>
        <taxon>Ochrophyta</taxon>
        <taxon>Bacillariophyta</taxon>
        <taxon>Bacillariophyceae</taxon>
        <taxon>Bacillariophycidae</taxon>
        <taxon>Naviculales</taxon>
        <taxon>Naviculaceae</taxon>
        <taxon>Seminavis</taxon>
    </lineage>
</organism>
<evidence type="ECO:0000313" key="2">
    <source>
        <dbReference type="EMBL" id="CAB9503288.1"/>
    </source>
</evidence>
<evidence type="ECO:0000313" key="3">
    <source>
        <dbReference type="Proteomes" id="UP001153069"/>
    </source>
</evidence>
<comment type="caution">
    <text evidence="2">The sequence shown here is derived from an EMBL/GenBank/DDBJ whole genome shotgun (WGS) entry which is preliminary data.</text>
</comment>
<sequence length="657" mass="73346">MSEFRVAMDDSDQDSMVTRAPEPAGGSTEEAARLEMGAPTLTTSTSTKADPPGRLFGVTVSDEEVETAAARDDTSRSALPKEAVPRDTGKPEARVSEFSEVSSLKAGDKDSPHDAEAGPSTDEADDSENHEDMATLDEPQNKKNAASEPMFSERAKKQKLDEAPKKKKNRIENLGNDETGMCLVYPPDDPDVPAVVILKELEAKLRNQKVLKKIQTFIKDNEDGDEPESARLIQGKRFEIFLDAKGKASKAFDTVIVPTMQNQNAKEIILEYARSQAQMDPRVQDGYIFENFSLLVCQRAAPAQAPHVDLVTPNFQFGMVLSNKSRGTLFVPEPDKLGRLHHVDQLVSLWEKNPFFKDDAFSKVPPRLVERFKADLGAQQLLSYFGDTLHPEKTLRDSFVSKDRLPVGTVSCLPGSVCHAGPATTAPRSVLFFSGAPKDSDEVDPYMPDSQYNGVTLMGHLVSIFWRQESITAKDRQFLLRMLAKYVQSSSSKDVADQFGEGKLRDCVRALQNKRYSSRKMRMTQEEFIKDRSEDLSIVVGNDPFSQPNAVIDVTDLKLVSVEKNLFTAWKENDEECSRDLALMVYQRISDGKIVLRYVTEGDDALCPDEYEGHLEHERYRLEMNSPGEKFDGSNGRLLDTDGELIEVHLGRRIHID</sequence>
<feature type="compositionally biased region" description="Basic and acidic residues" evidence="1">
    <location>
        <begin position="106"/>
        <end position="116"/>
    </location>
</feature>
<dbReference type="Proteomes" id="UP001153069">
    <property type="component" value="Unassembled WGS sequence"/>
</dbReference>
<feature type="compositionally biased region" description="Basic and acidic residues" evidence="1">
    <location>
        <begin position="151"/>
        <end position="164"/>
    </location>
</feature>
<reference evidence="2" key="1">
    <citation type="submission" date="2020-06" db="EMBL/GenBank/DDBJ databases">
        <authorList>
            <consortium name="Plant Systems Biology data submission"/>
        </authorList>
    </citation>
    <scope>NUCLEOTIDE SEQUENCE</scope>
    <source>
        <strain evidence="2">D6</strain>
    </source>
</reference>